<dbReference type="PROSITE" id="PS50110">
    <property type="entry name" value="RESPONSE_REGULATORY"/>
    <property type="match status" value="1"/>
</dbReference>
<dbReference type="SMART" id="SM00448">
    <property type="entry name" value="REC"/>
    <property type="match status" value="1"/>
</dbReference>
<keyword evidence="1" id="KW-0805">Transcription regulation</keyword>
<keyword evidence="4" id="KW-0597">Phosphoprotein</keyword>
<dbReference type="InterPro" id="IPR000792">
    <property type="entry name" value="Tscrpt_reg_LuxR_C"/>
</dbReference>
<keyword evidence="8" id="KW-1185">Reference proteome</keyword>
<keyword evidence="2" id="KW-0238">DNA-binding</keyword>
<dbReference type="PRINTS" id="PR00038">
    <property type="entry name" value="HTHLUXR"/>
</dbReference>
<evidence type="ECO:0000256" key="3">
    <source>
        <dbReference type="ARBA" id="ARBA00023163"/>
    </source>
</evidence>
<feature type="domain" description="Response regulatory" evidence="6">
    <location>
        <begin position="6"/>
        <end position="119"/>
    </location>
</feature>
<dbReference type="Gene3D" id="3.40.50.2300">
    <property type="match status" value="1"/>
</dbReference>
<dbReference type="PROSITE" id="PS50043">
    <property type="entry name" value="HTH_LUXR_2"/>
    <property type="match status" value="1"/>
</dbReference>
<keyword evidence="3" id="KW-0804">Transcription</keyword>
<dbReference type="GO" id="GO:0006355">
    <property type="term" value="P:regulation of DNA-templated transcription"/>
    <property type="evidence" value="ECO:0007669"/>
    <property type="project" value="InterPro"/>
</dbReference>
<dbReference type="Proteomes" id="UP000570514">
    <property type="component" value="Unassembled WGS sequence"/>
</dbReference>
<proteinExistence type="predicted"/>
<gene>
    <name evidence="7" type="ORF">FHS83_003211</name>
</gene>
<evidence type="ECO:0000256" key="2">
    <source>
        <dbReference type="ARBA" id="ARBA00023125"/>
    </source>
</evidence>
<evidence type="ECO:0000256" key="4">
    <source>
        <dbReference type="PROSITE-ProRule" id="PRU00169"/>
    </source>
</evidence>
<organism evidence="7 8">
    <name type="scientific">Rhizomicrobium palustre</name>
    <dbReference type="NCBI Taxonomy" id="189966"/>
    <lineage>
        <taxon>Bacteria</taxon>
        <taxon>Pseudomonadati</taxon>
        <taxon>Pseudomonadota</taxon>
        <taxon>Alphaproteobacteria</taxon>
        <taxon>Micropepsales</taxon>
        <taxon>Micropepsaceae</taxon>
        <taxon>Rhizomicrobium</taxon>
    </lineage>
</organism>
<dbReference type="CDD" id="cd06170">
    <property type="entry name" value="LuxR_C_like"/>
    <property type="match status" value="1"/>
</dbReference>
<dbReference type="Gene3D" id="1.10.10.10">
    <property type="entry name" value="Winged helix-like DNA-binding domain superfamily/Winged helix DNA-binding domain"/>
    <property type="match status" value="1"/>
</dbReference>
<comment type="caution">
    <text evidence="7">The sequence shown here is derived from an EMBL/GenBank/DDBJ whole genome shotgun (WGS) entry which is preliminary data.</text>
</comment>
<evidence type="ECO:0000256" key="1">
    <source>
        <dbReference type="ARBA" id="ARBA00023015"/>
    </source>
</evidence>
<dbReference type="SUPFAM" id="SSF52172">
    <property type="entry name" value="CheY-like"/>
    <property type="match status" value="1"/>
</dbReference>
<dbReference type="SUPFAM" id="SSF46894">
    <property type="entry name" value="C-terminal effector domain of the bipartite response regulators"/>
    <property type="match status" value="1"/>
</dbReference>
<dbReference type="PANTHER" id="PTHR44688">
    <property type="entry name" value="DNA-BINDING TRANSCRIPTIONAL ACTIVATOR DEVR_DOSR"/>
    <property type="match status" value="1"/>
</dbReference>
<protein>
    <submittedName>
        <fullName evidence="7">Two-component system response regulator FixJ</fullName>
    </submittedName>
</protein>
<evidence type="ECO:0000259" key="5">
    <source>
        <dbReference type="PROSITE" id="PS50043"/>
    </source>
</evidence>
<dbReference type="InterPro" id="IPR036388">
    <property type="entry name" value="WH-like_DNA-bd_sf"/>
</dbReference>
<evidence type="ECO:0000259" key="6">
    <source>
        <dbReference type="PROSITE" id="PS50110"/>
    </source>
</evidence>
<dbReference type="Pfam" id="PF00196">
    <property type="entry name" value="GerE"/>
    <property type="match status" value="1"/>
</dbReference>
<sequence>MDRQLNISIVDDDDVARDALRVLLEAASFKVKDYASATAFLDDDVFGTSCVVADMVMPGMDGLSLQREVARRRHDLPVVIVSGFGEIDLAVQAMKAGAVDFLEKPCDGEALLQCIRRALEIGEKTRSQAAAAKQAKRLVGSLTPREKHVLDELVGGLSNKAVAQKLGISPRTVEVYRAQIMTKLKADSLSDLVRTALCATG</sequence>
<dbReference type="Pfam" id="PF00072">
    <property type="entry name" value="Response_reg"/>
    <property type="match status" value="1"/>
</dbReference>
<dbReference type="GO" id="GO:0003677">
    <property type="term" value="F:DNA binding"/>
    <property type="evidence" value="ECO:0007669"/>
    <property type="project" value="UniProtKB-KW"/>
</dbReference>
<dbReference type="SMART" id="SM00421">
    <property type="entry name" value="HTH_LUXR"/>
    <property type="match status" value="1"/>
</dbReference>
<reference evidence="7 8" key="1">
    <citation type="submission" date="2020-03" db="EMBL/GenBank/DDBJ databases">
        <title>Genomic Encyclopedia of Type Strains, Phase IV (KMG-IV): sequencing the most valuable type-strain genomes for metagenomic binning, comparative biology and taxonomic classification.</title>
        <authorList>
            <person name="Goeker M."/>
        </authorList>
    </citation>
    <scope>NUCLEOTIDE SEQUENCE [LARGE SCALE GENOMIC DNA]</scope>
    <source>
        <strain evidence="7 8">DSM 19867</strain>
    </source>
</reference>
<dbReference type="GO" id="GO:0000160">
    <property type="term" value="P:phosphorelay signal transduction system"/>
    <property type="evidence" value="ECO:0007669"/>
    <property type="project" value="InterPro"/>
</dbReference>
<dbReference type="InterPro" id="IPR016032">
    <property type="entry name" value="Sig_transdc_resp-reg_C-effctor"/>
</dbReference>
<feature type="modified residue" description="4-aspartylphosphate" evidence="4">
    <location>
        <position position="54"/>
    </location>
</feature>
<dbReference type="InterPro" id="IPR011006">
    <property type="entry name" value="CheY-like_superfamily"/>
</dbReference>
<dbReference type="InterPro" id="IPR001789">
    <property type="entry name" value="Sig_transdc_resp-reg_receiver"/>
</dbReference>
<evidence type="ECO:0000313" key="8">
    <source>
        <dbReference type="Proteomes" id="UP000570514"/>
    </source>
</evidence>
<name>A0A846N2Q4_9PROT</name>
<dbReference type="RefSeq" id="WP_167083970.1">
    <property type="nucleotide sequence ID" value="NZ_BAAADC010000001.1"/>
</dbReference>
<evidence type="ECO:0000313" key="7">
    <source>
        <dbReference type="EMBL" id="NIK89893.1"/>
    </source>
</evidence>
<accession>A0A846N2Q4</accession>
<feature type="domain" description="HTH luxR-type" evidence="5">
    <location>
        <begin position="135"/>
        <end position="201"/>
    </location>
</feature>
<dbReference type="PANTHER" id="PTHR44688:SF16">
    <property type="entry name" value="DNA-BINDING TRANSCRIPTIONAL ACTIVATOR DEVR_DOSR"/>
    <property type="match status" value="1"/>
</dbReference>
<dbReference type="AlphaFoldDB" id="A0A846N2Q4"/>
<dbReference type="EMBL" id="JAASRM010000001">
    <property type="protein sequence ID" value="NIK89893.1"/>
    <property type="molecule type" value="Genomic_DNA"/>
</dbReference>